<keyword evidence="2" id="KW-1185">Reference proteome</keyword>
<protein>
    <submittedName>
        <fullName evidence="3">Uncharacterized protein</fullName>
    </submittedName>
</protein>
<proteinExistence type="predicted"/>
<dbReference type="Proteomes" id="UP000046395">
    <property type="component" value="Unassembled WGS sequence"/>
</dbReference>
<name>A0A5S6QPB8_TRIMR</name>
<evidence type="ECO:0000313" key="2">
    <source>
        <dbReference type="Proteomes" id="UP000046395"/>
    </source>
</evidence>
<reference evidence="3" key="1">
    <citation type="submission" date="2019-12" db="UniProtKB">
        <authorList>
            <consortium name="WormBaseParasite"/>
        </authorList>
    </citation>
    <scope>IDENTIFICATION</scope>
</reference>
<feature type="region of interest" description="Disordered" evidence="1">
    <location>
        <begin position="17"/>
        <end position="51"/>
    </location>
</feature>
<evidence type="ECO:0000313" key="3">
    <source>
        <dbReference type="WBParaSite" id="TMUE_2000009201.1"/>
    </source>
</evidence>
<dbReference type="WBParaSite" id="TMUE_2000009201.1">
    <property type="protein sequence ID" value="TMUE_2000009201.1"/>
    <property type="gene ID" value="WBGene00286335"/>
</dbReference>
<sequence length="85" mass="9855">MALRNMRPEYTVVRKRSVSPLDADGADTAGMRSVPTSAPQRQRRRFRHGPLKLERPSRTSLNFNLAAVPALLWRQLPRQRPHRRT</sequence>
<accession>A0A5S6QPB8</accession>
<evidence type="ECO:0000256" key="1">
    <source>
        <dbReference type="SAM" id="MobiDB-lite"/>
    </source>
</evidence>
<feature type="compositionally biased region" description="Basic residues" evidence="1">
    <location>
        <begin position="41"/>
        <end position="50"/>
    </location>
</feature>
<dbReference type="AlphaFoldDB" id="A0A5S6QPB8"/>
<organism evidence="2 3">
    <name type="scientific">Trichuris muris</name>
    <name type="common">Mouse whipworm</name>
    <dbReference type="NCBI Taxonomy" id="70415"/>
    <lineage>
        <taxon>Eukaryota</taxon>
        <taxon>Metazoa</taxon>
        <taxon>Ecdysozoa</taxon>
        <taxon>Nematoda</taxon>
        <taxon>Enoplea</taxon>
        <taxon>Dorylaimia</taxon>
        <taxon>Trichinellida</taxon>
        <taxon>Trichuridae</taxon>
        <taxon>Trichuris</taxon>
    </lineage>
</organism>